<dbReference type="InterPro" id="IPR029058">
    <property type="entry name" value="AB_hydrolase_fold"/>
</dbReference>
<keyword evidence="2" id="KW-0732">Signal</keyword>
<dbReference type="InterPro" id="IPR050300">
    <property type="entry name" value="GDXG_lipolytic_enzyme"/>
</dbReference>
<dbReference type="Gene3D" id="3.40.50.1820">
    <property type="entry name" value="alpha/beta hydrolase"/>
    <property type="match status" value="1"/>
</dbReference>
<dbReference type="PANTHER" id="PTHR48081:SF6">
    <property type="entry name" value="PEPTIDASE S9 PROLYL OLIGOPEPTIDASE CATALYTIC DOMAIN-CONTAINING PROTEIN"/>
    <property type="match status" value="1"/>
</dbReference>
<gene>
    <name evidence="4" type="ORF">FNZ56_03685</name>
</gene>
<reference evidence="4 5" key="1">
    <citation type="submission" date="2019-07" db="EMBL/GenBank/DDBJ databases">
        <title>Lysobacter weifangensis sp. nov., isolated from bensulfuron-methyl contaminated farmland soil.</title>
        <authorList>
            <person name="Zhao H."/>
        </authorList>
    </citation>
    <scope>NUCLEOTIDE SEQUENCE [LARGE SCALE GENOMIC DNA]</scope>
    <source>
        <strain evidence="4 5">CC-Bw-6</strain>
    </source>
</reference>
<name>A0A516V3C3_9GAMM</name>
<dbReference type="PANTHER" id="PTHR48081">
    <property type="entry name" value="AB HYDROLASE SUPERFAMILY PROTEIN C4A8.06C"/>
    <property type="match status" value="1"/>
</dbReference>
<proteinExistence type="predicted"/>
<dbReference type="Proteomes" id="UP000315891">
    <property type="component" value="Chromosome"/>
</dbReference>
<dbReference type="AlphaFoldDB" id="A0A516V3C3"/>
<organism evidence="4 5">
    <name type="scientific">Pseudoluteimonas lycopersici</name>
    <dbReference type="NCBI Taxonomy" id="1324796"/>
    <lineage>
        <taxon>Bacteria</taxon>
        <taxon>Pseudomonadati</taxon>
        <taxon>Pseudomonadota</taxon>
        <taxon>Gammaproteobacteria</taxon>
        <taxon>Lysobacterales</taxon>
        <taxon>Lysobacteraceae</taxon>
        <taxon>Pseudoluteimonas</taxon>
    </lineage>
</organism>
<dbReference type="EMBL" id="CP041742">
    <property type="protein sequence ID" value="QDQ73032.1"/>
    <property type="molecule type" value="Genomic_DNA"/>
</dbReference>
<feature type="signal peptide" evidence="2">
    <location>
        <begin position="1"/>
        <end position="23"/>
    </location>
</feature>
<evidence type="ECO:0000313" key="5">
    <source>
        <dbReference type="Proteomes" id="UP000315891"/>
    </source>
</evidence>
<evidence type="ECO:0000259" key="3">
    <source>
        <dbReference type="Pfam" id="PF07859"/>
    </source>
</evidence>
<protein>
    <submittedName>
        <fullName evidence="4">Alpha/beta hydrolase</fullName>
    </submittedName>
</protein>
<dbReference type="SUPFAM" id="SSF53474">
    <property type="entry name" value="alpha/beta-Hydrolases"/>
    <property type="match status" value="1"/>
</dbReference>
<accession>A0A516V3C3</accession>
<feature type="chain" id="PRO_5022018342" evidence="2">
    <location>
        <begin position="24"/>
        <end position="311"/>
    </location>
</feature>
<sequence>MRGATTLLSAAFAIAIGWTPAHAGVWQPSAGHVQVPIWPEGKVPDPQPVPGPETVRADWPRIENVSVPTMTVYAPEGTNTGTAVVVFPGGGFQMLAMDLEGTEVCDWLVSKGITCVLLKYRVPGAPYDWHCDCRPHNRDLSMPSLQDAQRTLGLVRLHAKEWGIDPHRIGVIGFSAGGFLVAETSTLYRKRLYPPLDAADAESSRPDFAMAIYPGHLAMNNGTLNPKIPVTKDTPPTFLLMAGDDHVDGIEQALAYYTALQAAGVPTEMHLYAQGGHAFGLRPKKLAIDHWPQLAEQWMQGLGVLPAANGG</sequence>
<feature type="domain" description="Alpha/beta hydrolase fold-3" evidence="3">
    <location>
        <begin position="145"/>
        <end position="279"/>
    </location>
</feature>
<evidence type="ECO:0000256" key="2">
    <source>
        <dbReference type="SAM" id="SignalP"/>
    </source>
</evidence>
<dbReference type="GO" id="GO:0016787">
    <property type="term" value="F:hydrolase activity"/>
    <property type="evidence" value="ECO:0007669"/>
    <property type="project" value="UniProtKB-KW"/>
</dbReference>
<dbReference type="RefSeq" id="WP_143878545.1">
    <property type="nucleotide sequence ID" value="NZ_BAABLZ010000002.1"/>
</dbReference>
<keyword evidence="5" id="KW-1185">Reference proteome</keyword>
<evidence type="ECO:0000313" key="4">
    <source>
        <dbReference type="EMBL" id="QDQ73032.1"/>
    </source>
</evidence>
<keyword evidence="1 4" id="KW-0378">Hydrolase</keyword>
<dbReference type="OrthoDB" id="9771666at2"/>
<dbReference type="Pfam" id="PF07859">
    <property type="entry name" value="Abhydrolase_3"/>
    <property type="match status" value="1"/>
</dbReference>
<evidence type="ECO:0000256" key="1">
    <source>
        <dbReference type="ARBA" id="ARBA00022801"/>
    </source>
</evidence>
<dbReference type="InterPro" id="IPR013094">
    <property type="entry name" value="AB_hydrolase_3"/>
</dbReference>